<comment type="catalytic activity">
    <reaction evidence="7">
        <text>D-glucose 6-phosphate + NADP(+) = 6-phospho-D-glucono-1,5-lactone + NADPH + H(+)</text>
        <dbReference type="Rhea" id="RHEA:15841"/>
        <dbReference type="ChEBI" id="CHEBI:15378"/>
        <dbReference type="ChEBI" id="CHEBI:57783"/>
        <dbReference type="ChEBI" id="CHEBI:57955"/>
        <dbReference type="ChEBI" id="CHEBI:58349"/>
        <dbReference type="ChEBI" id="CHEBI:61548"/>
        <dbReference type="EC" id="1.1.1.49"/>
    </reaction>
</comment>
<reference evidence="9" key="2">
    <citation type="submission" date="2021-04" db="EMBL/GenBank/DDBJ databases">
        <authorList>
            <person name="Podell S."/>
        </authorList>
    </citation>
    <scope>NUCLEOTIDE SEQUENCE</scope>
    <source>
        <strain evidence="9">Hildebrandi</strain>
    </source>
</reference>
<dbReference type="NCBIfam" id="NF006765">
    <property type="entry name" value="PRK09287.1"/>
    <property type="match status" value="1"/>
</dbReference>
<comment type="caution">
    <text evidence="9">The sequence shown here is derived from an EMBL/GenBank/DDBJ whole genome shotgun (WGS) entry which is preliminary data.</text>
</comment>
<comment type="similarity">
    <text evidence="1 6">Belongs to the 6-phosphogluconate dehydrogenase family.</text>
</comment>
<keyword evidence="10" id="KW-1185">Reference proteome</keyword>
<dbReference type="InterPro" id="IPR006183">
    <property type="entry name" value="Pgluconate_DH"/>
</dbReference>
<dbReference type="InterPro" id="IPR019796">
    <property type="entry name" value="G6P_DH_AS"/>
</dbReference>
<evidence type="ECO:0000256" key="3">
    <source>
        <dbReference type="ARBA" id="ARBA00023002"/>
    </source>
</evidence>
<dbReference type="EMBL" id="JAGRRH010000020">
    <property type="protein sequence ID" value="KAG7347829.1"/>
    <property type="molecule type" value="Genomic_DNA"/>
</dbReference>
<dbReference type="GO" id="GO:0006006">
    <property type="term" value="P:glucose metabolic process"/>
    <property type="evidence" value="ECO:0007669"/>
    <property type="project" value="UniProtKB-KW"/>
</dbReference>
<keyword evidence="4 6" id="KW-0311">Gluconate utilization</keyword>
<comment type="pathway">
    <text evidence="7">Carbohydrate degradation; pentose phosphate pathway; D-ribulose 5-phosphate from D-glucose 6-phosphate (oxidative stage): step 1/3.</text>
</comment>
<dbReference type="PROSITE" id="PS00069">
    <property type="entry name" value="G6P_DEHYDROGENASE"/>
    <property type="match status" value="1"/>
</dbReference>
<evidence type="ECO:0000256" key="2">
    <source>
        <dbReference type="ARBA" id="ARBA00022857"/>
    </source>
</evidence>
<dbReference type="InterPro" id="IPR006113">
    <property type="entry name" value="6PGDH_Gnd/GntZ"/>
</dbReference>
<reference evidence="9" key="1">
    <citation type="journal article" date="2021" name="Sci. Rep.">
        <title>Diploid genomic architecture of Nitzschia inconspicua, an elite biomass production diatom.</title>
        <authorList>
            <person name="Oliver A."/>
            <person name="Podell S."/>
            <person name="Pinowska A."/>
            <person name="Traller J.C."/>
            <person name="Smith S.R."/>
            <person name="McClure R."/>
            <person name="Beliaev A."/>
            <person name="Bohutskyi P."/>
            <person name="Hill E.A."/>
            <person name="Rabines A."/>
            <person name="Zheng H."/>
            <person name="Allen L.Z."/>
            <person name="Kuo A."/>
            <person name="Grigoriev I.V."/>
            <person name="Allen A.E."/>
            <person name="Hazlebeck D."/>
            <person name="Allen E.E."/>
        </authorList>
    </citation>
    <scope>NUCLEOTIDE SEQUENCE</scope>
    <source>
        <strain evidence="9">Hildebrandi</strain>
    </source>
</reference>
<sequence>MSESKTFMKSVMTSALEGETDEQLELWLTSSTLSVVVVGASGDLAKKKTFPSLLNLFADKLLPSATVIFGYARSNLSDNELHERIKPYLVEGKHPEEVVDSFLKLVRYQQGSGYGDENAFQDLSVKIEEFEFSNDSEKHFNRLFYFAIPPNVFAETALAIKKTCMQGEDKGWSRLIVEKPFGRDLKSFEELNKTLSKHFTEDHLYRIDHYLGKEMAQNLMVLRFSNTWFERVWNADNIKMVMLTFKEPFGTEGRGGYFDKYGIIRDILQNHLLQVMTLLTCEPPTTLEGNGAGNAIRDAKVHVLKSIPPIELEDCILGQYEGYADDPTIENKDTNTPTFAVIRLKINNPRWAGVPIILKAGKALNERKAEMRIQFKDAPAAEYLFAGKDCPRDEIVFRLQPHESIYLKTNVKSPGFSSKPVQSEMELNYNTRFWSDSKTVNPDAYTRLILDVLQGKQASFVRDDELRRAWEIFTPLLHKIDNTNVKPIKYIQGSRGPVEADEFVACLGYSRNENYVYYDQNGDLNKVSGNGILIDNSKYCYSDDEKCDVGLYGLAVMGQNFALNMASHGFKVCVGNRSSSKVDTTVERAKNEGNVPVVGAKEIEEFIARLSKPRKVIILVQAGKPVDQTISKLSALMEPGDIIIDGGNEWFPNSIRRAEDLTQKGIHFIGMGISGGEEGARNGPSLMPGGPKQAYDLLAPIFEKCAAQVSRTGPCVGYLGPIGSGNYVKTVHNGIEYGDMQLIAEVYDVMKTILKMDNEEIADQFAEWNKTELDSYLIEITEKCLRKKDDMTDGYVVDKILDKAGMKGTGRWTIQEAAERGVAAPTMAAALDTRLLSARKEERVAASKIFSSPSVDESIDKARVVDDLKAALYASKICSYAQGLSLIKAASDEFNWNVDLSECARLWMGGCIIRAKLLDSIQQAFSNDPDLDNLLVDSGLSKEIIDRTPAWRRTVALCTTSGIACPSLCGSLTYFDTYRRERLPASLTQAQRDFFGGHTYERIDMNGRFHTAWTDAHRDIGDVNHRVDGEHLQTSD</sequence>
<keyword evidence="5 7" id="KW-0119">Carbohydrate metabolism</keyword>
<dbReference type="GO" id="GO:0019521">
    <property type="term" value="P:D-gluconate metabolic process"/>
    <property type="evidence" value="ECO:0007669"/>
    <property type="project" value="UniProtKB-KW"/>
</dbReference>
<comment type="similarity">
    <text evidence="7">Belongs to the glucose-6-phosphate dehydrogenase family.</text>
</comment>
<keyword evidence="2 6" id="KW-0521">NADP</keyword>
<keyword evidence="7" id="KW-0313">Glucose metabolism</keyword>
<dbReference type="Pfam" id="PF02781">
    <property type="entry name" value="G6PD_C"/>
    <property type="match status" value="1"/>
</dbReference>
<comment type="function">
    <text evidence="7">Catalyzes the rate-limiting step of the oxidative pentose-phosphate pathway, which represents a route for the dissimilation of carbohydrates besides glycolysis.</text>
</comment>
<keyword evidence="6" id="KW-0570">Pentose shunt</keyword>
<dbReference type="Proteomes" id="UP000693970">
    <property type="component" value="Unassembled WGS sequence"/>
</dbReference>
<dbReference type="InterPro" id="IPR001282">
    <property type="entry name" value="G6P_DH"/>
</dbReference>
<dbReference type="GO" id="GO:0004345">
    <property type="term" value="F:glucose-6-phosphate dehydrogenase activity"/>
    <property type="evidence" value="ECO:0007669"/>
    <property type="project" value="UniProtKB-EC"/>
</dbReference>
<dbReference type="InterPro" id="IPR006114">
    <property type="entry name" value="6PGDH_C"/>
</dbReference>
<comment type="catalytic activity">
    <reaction evidence="6">
        <text>6-phospho-D-gluconate + NADP(+) = D-ribulose 5-phosphate + CO2 + NADPH</text>
        <dbReference type="Rhea" id="RHEA:10116"/>
        <dbReference type="ChEBI" id="CHEBI:16526"/>
        <dbReference type="ChEBI" id="CHEBI:57783"/>
        <dbReference type="ChEBI" id="CHEBI:58121"/>
        <dbReference type="ChEBI" id="CHEBI:58349"/>
        <dbReference type="ChEBI" id="CHEBI:58759"/>
        <dbReference type="EC" id="1.1.1.44"/>
    </reaction>
</comment>
<evidence type="ECO:0000259" key="8">
    <source>
        <dbReference type="SMART" id="SM01350"/>
    </source>
</evidence>
<name>A0A9K3KRC3_9STRA</name>
<dbReference type="HAMAP" id="MF_00966">
    <property type="entry name" value="G6PD"/>
    <property type="match status" value="1"/>
</dbReference>
<dbReference type="GO" id="GO:0004616">
    <property type="term" value="F:phosphogluconate dehydrogenase (decarboxylating) activity"/>
    <property type="evidence" value="ECO:0007669"/>
    <property type="project" value="UniProtKB-EC"/>
</dbReference>
<organism evidence="9 10">
    <name type="scientific">Nitzschia inconspicua</name>
    <dbReference type="NCBI Taxonomy" id="303405"/>
    <lineage>
        <taxon>Eukaryota</taxon>
        <taxon>Sar</taxon>
        <taxon>Stramenopiles</taxon>
        <taxon>Ochrophyta</taxon>
        <taxon>Bacillariophyta</taxon>
        <taxon>Bacillariophyceae</taxon>
        <taxon>Bacillariophycidae</taxon>
        <taxon>Bacillariales</taxon>
        <taxon>Bacillariaceae</taxon>
        <taxon>Nitzschia</taxon>
    </lineage>
</organism>
<proteinExistence type="inferred from homology"/>
<evidence type="ECO:0000313" key="10">
    <source>
        <dbReference type="Proteomes" id="UP000693970"/>
    </source>
</evidence>
<protein>
    <recommendedName>
        <fullName evidence="6 7">Multifunctional fusion protein</fullName>
    </recommendedName>
    <domain>
        <recommendedName>
            <fullName evidence="6">6-phosphogluconate dehydrogenase, decarboxylating</fullName>
            <ecNumber evidence="6">1.1.1.44</ecNumber>
        </recommendedName>
    </domain>
    <domain>
        <recommendedName>
            <fullName evidence="7">Glucose-6-phosphate 1-dehydrogenase</fullName>
            <ecNumber evidence="7">1.1.1.49</ecNumber>
        </recommendedName>
    </domain>
</protein>
<evidence type="ECO:0000256" key="1">
    <source>
        <dbReference type="ARBA" id="ARBA00008419"/>
    </source>
</evidence>
<dbReference type="PANTHER" id="PTHR11811">
    <property type="entry name" value="6-PHOSPHOGLUCONATE DEHYDROGENASE"/>
    <property type="match status" value="1"/>
</dbReference>
<evidence type="ECO:0000256" key="6">
    <source>
        <dbReference type="RuleBase" id="RU000485"/>
    </source>
</evidence>
<evidence type="ECO:0000256" key="7">
    <source>
        <dbReference type="RuleBase" id="RU362120"/>
    </source>
</evidence>
<dbReference type="Pfam" id="PF03446">
    <property type="entry name" value="NAD_binding_2"/>
    <property type="match status" value="1"/>
</dbReference>
<dbReference type="FunFam" id="3.40.50.720:FF:000007">
    <property type="entry name" value="6-phosphogluconate dehydrogenase, decarboxylating"/>
    <property type="match status" value="1"/>
</dbReference>
<accession>A0A9K3KRC3</accession>
<dbReference type="InterPro" id="IPR006115">
    <property type="entry name" value="6PGDH_NADP-bd"/>
</dbReference>
<dbReference type="SMART" id="SM01350">
    <property type="entry name" value="6PGD"/>
    <property type="match status" value="1"/>
</dbReference>
<dbReference type="Pfam" id="PF00393">
    <property type="entry name" value="6PGD"/>
    <property type="match status" value="1"/>
</dbReference>
<dbReference type="FunFam" id="1.10.1040.10:FF:000002">
    <property type="entry name" value="6-phosphogluconate dehydrogenase, decarboxylating"/>
    <property type="match status" value="1"/>
</dbReference>
<gene>
    <name evidence="9" type="ORF">IV203_016534</name>
</gene>
<comment type="pathway">
    <text evidence="6">Carbohydrate degradation; pentose phosphate pathway; D-ribulose 5-phosphate from D-glucose 6-phosphate (oxidative stage): step 3/3.</text>
</comment>
<dbReference type="AlphaFoldDB" id="A0A9K3KRC3"/>
<dbReference type="EC" id="1.1.1.49" evidence="7"/>
<dbReference type="GO" id="GO:0006098">
    <property type="term" value="P:pentose-phosphate shunt"/>
    <property type="evidence" value="ECO:0007669"/>
    <property type="project" value="UniProtKB-KW"/>
</dbReference>
<dbReference type="GO" id="GO:0050661">
    <property type="term" value="F:NADP binding"/>
    <property type="evidence" value="ECO:0007669"/>
    <property type="project" value="InterPro"/>
</dbReference>
<keyword evidence="3 6" id="KW-0560">Oxidoreductase</keyword>
<dbReference type="InterPro" id="IPR022675">
    <property type="entry name" value="G6P_DH_C"/>
</dbReference>
<dbReference type="EC" id="1.1.1.44" evidence="6"/>
<dbReference type="InterPro" id="IPR022674">
    <property type="entry name" value="G6P_DH_NAD-bd"/>
</dbReference>
<feature type="domain" description="6-phosphogluconate dehydrogenase C-terminal" evidence="8">
    <location>
        <begin position="725"/>
        <end position="1014"/>
    </location>
</feature>
<evidence type="ECO:0000256" key="4">
    <source>
        <dbReference type="ARBA" id="ARBA00023064"/>
    </source>
</evidence>
<dbReference type="Pfam" id="PF00479">
    <property type="entry name" value="G6PD_N"/>
    <property type="match status" value="1"/>
</dbReference>
<dbReference type="NCBIfam" id="TIGR00871">
    <property type="entry name" value="zwf"/>
    <property type="match status" value="1"/>
</dbReference>
<evidence type="ECO:0000313" key="9">
    <source>
        <dbReference type="EMBL" id="KAG7347829.1"/>
    </source>
</evidence>
<evidence type="ECO:0000256" key="5">
    <source>
        <dbReference type="ARBA" id="ARBA00023277"/>
    </source>
</evidence>
<dbReference type="NCBIfam" id="TIGR00873">
    <property type="entry name" value="gnd"/>
    <property type="match status" value="1"/>
</dbReference>
<dbReference type="OrthoDB" id="60984at2759"/>